<dbReference type="Proteomes" id="UP000219058">
    <property type="component" value="Unassembled WGS sequence"/>
</dbReference>
<dbReference type="PANTHER" id="PTHR43318:SF1">
    <property type="entry name" value="POLYSACCHARIDE BIOSYNTHESIS PROTEIN EPSC-RELATED"/>
    <property type="match status" value="1"/>
</dbReference>
<dbReference type="RefSeq" id="WP_097551218.1">
    <property type="nucleotide sequence ID" value="NZ_NSLY01000051.1"/>
</dbReference>
<evidence type="ECO:0000256" key="2">
    <source>
        <dbReference type="SAM" id="Phobius"/>
    </source>
</evidence>
<dbReference type="AlphaFoldDB" id="A0A2A6EBF4"/>
<feature type="transmembrane region" description="Helical" evidence="2">
    <location>
        <begin position="123"/>
        <end position="145"/>
    </location>
</feature>
<dbReference type="SUPFAM" id="SSF51735">
    <property type="entry name" value="NAD(P)-binding Rossmann-fold domains"/>
    <property type="match status" value="1"/>
</dbReference>
<evidence type="ECO:0000313" key="5">
    <source>
        <dbReference type="Proteomes" id="UP000219058"/>
    </source>
</evidence>
<sequence length="640" mass="73192">MKIIDKIFQWYFTKNALPYWVVLAIDIFICYLSGILVFWFYYHGAVDFSNLSILTRTIFVYMVFALVGFRVFKTYSGIIRYSSFVDLQRVGLAMLLSLVIAEVMHYVMYSWDIKFVRFQGRQIAFMYLVATIGLVVFRILVKAIYDAYLNPNRRIRTLIYGVKEGGIGIANNICNDRNTNFMLKGFISHDDLYSGNTLMGEKIYTINDQLEEVIKSNDIKAVLVSPMQVDRFRANTKLQDILINANVKIYLTEHTKEWTGENDLEHVQFKEINIEDLLPRDEIVVDMDAIGNLLNDKCIMITGSAGSIGSEIVRQISIYKPGKLILIDQAETPQHDIRLMMGFDYPNIKVETIVANITNLDRMETIFKQYKPEYVFHAAAYKHVPMMENNPSESIQNNVWGTKVIADLSVKYGVRKFVMVSTDKAVNPTNVMGCSKRICEIYCQSLNKKIDKESNKEVSTQFVTTRFGNVLGSNGSVIPLFEKQIKNGGPVTVTDPNIIRFFMLIPEACKLVLEAGTHGKGGEIFVFDMGKPVRIADLAKRMIKLSGAENIEIEYTGLRAGEKLYEEVLSTTENTLPSFHEKIRIAKVQEYDYDVVNQQIEQLLQISRTYDSMQIVKMMKSIVPEYVSNNSEYSILDKNN</sequence>
<evidence type="ECO:0000259" key="3">
    <source>
        <dbReference type="Pfam" id="PF02719"/>
    </source>
</evidence>
<comment type="caution">
    <text evidence="4">The sequence shown here is derived from an EMBL/GenBank/DDBJ whole genome shotgun (WGS) entry which is preliminary data.</text>
</comment>
<gene>
    <name evidence="4" type="ORF">CLI71_11895</name>
</gene>
<reference evidence="4 5" key="1">
    <citation type="submission" date="2017-09" db="EMBL/GenBank/DDBJ databases">
        <title>Phase variable restriction modification systems are present in the genome sequences of periodontal pathogens Prevotella intermedia, Tannerella forsythia and Porphyromonas gingivalis.</title>
        <authorList>
            <person name="Haigh R.D."/>
            <person name="Crawford L."/>
            <person name="Ralph J."/>
            <person name="Wanford J."/>
            <person name="Vartoukian S.R."/>
            <person name="Hijazib K."/>
            <person name="Wade W."/>
            <person name="Oggioni M.R."/>
        </authorList>
    </citation>
    <scope>NUCLEOTIDE SEQUENCE [LARGE SCALE GENOMIC DNA]</scope>
    <source>
        <strain evidence="4 5">WW2834</strain>
    </source>
</reference>
<keyword evidence="2" id="KW-0472">Membrane</keyword>
<dbReference type="InterPro" id="IPR051203">
    <property type="entry name" value="Polysaccharide_Synthase-Rel"/>
</dbReference>
<accession>A0A2A6EBF4</accession>
<feature type="domain" description="Polysaccharide biosynthesis protein CapD-like" evidence="3">
    <location>
        <begin position="299"/>
        <end position="586"/>
    </location>
</feature>
<comment type="similarity">
    <text evidence="1">Belongs to the polysaccharide synthase family.</text>
</comment>
<feature type="transmembrane region" description="Helical" evidence="2">
    <location>
        <begin position="92"/>
        <end position="111"/>
    </location>
</feature>
<dbReference type="InterPro" id="IPR003869">
    <property type="entry name" value="Polysac_CapD-like"/>
</dbReference>
<dbReference type="InterPro" id="IPR036291">
    <property type="entry name" value="NAD(P)-bd_dom_sf"/>
</dbReference>
<keyword evidence="2" id="KW-0812">Transmembrane</keyword>
<feature type="transmembrane region" description="Helical" evidence="2">
    <location>
        <begin position="53"/>
        <end position="72"/>
    </location>
</feature>
<dbReference type="PANTHER" id="PTHR43318">
    <property type="entry name" value="UDP-N-ACETYLGLUCOSAMINE 4,6-DEHYDRATASE"/>
    <property type="match status" value="1"/>
</dbReference>
<proteinExistence type="inferred from homology"/>
<protein>
    <submittedName>
        <fullName evidence="4">Polysaccharide biosynthesis protein</fullName>
    </submittedName>
</protein>
<organism evidence="4 5">
    <name type="scientific">Prevotella intermedia</name>
    <dbReference type="NCBI Taxonomy" id="28131"/>
    <lineage>
        <taxon>Bacteria</taxon>
        <taxon>Pseudomonadati</taxon>
        <taxon>Bacteroidota</taxon>
        <taxon>Bacteroidia</taxon>
        <taxon>Bacteroidales</taxon>
        <taxon>Prevotellaceae</taxon>
        <taxon>Prevotella</taxon>
    </lineage>
</organism>
<keyword evidence="2" id="KW-1133">Transmembrane helix</keyword>
<evidence type="ECO:0000313" key="4">
    <source>
        <dbReference type="EMBL" id="PDP58168.1"/>
    </source>
</evidence>
<evidence type="ECO:0000256" key="1">
    <source>
        <dbReference type="ARBA" id="ARBA00007430"/>
    </source>
</evidence>
<dbReference type="CDD" id="cd05237">
    <property type="entry name" value="UDP_invert_4-6DH_SDR_e"/>
    <property type="match status" value="1"/>
</dbReference>
<name>A0A2A6EBF4_PREIN</name>
<feature type="transmembrane region" description="Helical" evidence="2">
    <location>
        <begin position="20"/>
        <end position="41"/>
    </location>
</feature>
<dbReference type="EMBL" id="NSLY01000051">
    <property type="protein sequence ID" value="PDP58168.1"/>
    <property type="molecule type" value="Genomic_DNA"/>
</dbReference>
<dbReference type="Pfam" id="PF02719">
    <property type="entry name" value="Polysacc_synt_2"/>
    <property type="match status" value="1"/>
</dbReference>
<dbReference type="Gene3D" id="3.40.50.720">
    <property type="entry name" value="NAD(P)-binding Rossmann-like Domain"/>
    <property type="match status" value="2"/>
</dbReference>